<evidence type="ECO:0008006" key="4">
    <source>
        <dbReference type="Google" id="ProtNLM"/>
    </source>
</evidence>
<organism evidence="2 3">
    <name type="scientific">Pseudochryseolinea flava</name>
    <dbReference type="NCBI Taxonomy" id="2059302"/>
    <lineage>
        <taxon>Bacteria</taxon>
        <taxon>Pseudomonadati</taxon>
        <taxon>Bacteroidota</taxon>
        <taxon>Cytophagia</taxon>
        <taxon>Cytophagales</taxon>
        <taxon>Fulvivirgaceae</taxon>
        <taxon>Pseudochryseolinea</taxon>
    </lineage>
</organism>
<name>A0A364XYR1_9BACT</name>
<gene>
    <name evidence="2" type="ORF">DQQ10_19795</name>
</gene>
<dbReference type="Proteomes" id="UP000251889">
    <property type="component" value="Unassembled WGS sequence"/>
</dbReference>
<evidence type="ECO:0000313" key="2">
    <source>
        <dbReference type="EMBL" id="RAV99461.1"/>
    </source>
</evidence>
<protein>
    <recommendedName>
        <fullName evidence="4">TonB C-terminal domain-containing protein</fullName>
    </recommendedName>
</protein>
<dbReference type="AlphaFoldDB" id="A0A364XYR1"/>
<reference evidence="2 3" key="1">
    <citation type="submission" date="2018-06" db="EMBL/GenBank/DDBJ databases">
        <title>Chryseolinea flavus sp. nov., a member of the phylum Bacteroidetes isolated from soil.</title>
        <authorList>
            <person name="Li Y."/>
            <person name="Wang J."/>
        </authorList>
    </citation>
    <scope>NUCLEOTIDE SEQUENCE [LARGE SCALE GENOMIC DNA]</scope>
    <source>
        <strain evidence="2 3">SDU1-6</strain>
    </source>
</reference>
<dbReference type="Gene3D" id="3.30.1150.10">
    <property type="match status" value="1"/>
</dbReference>
<accession>A0A364XYR1</accession>
<keyword evidence="3" id="KW-1185">Reference proteome</keyword>
<keyword evidence="1" id="KW-0732">Signal</keyword>
<proteinExistence type="predicted"/>
<dbReference type="EMBL" id="QMFY01000011">
    <property type="protein sequence ID" value="RAV99461.1"/>
    <property type="molecule type" value="Genomic_DNA"/>
</dbReference>
<feature type="chain" id="PRO_5016759178" description="TonB C-terminal domain-containing protein" evidence="1">
    <location>
        <begin position="21"/>
        <end position="146"/>
    </location>
</feature>
<comment type="caution">
    <text evidence="2">The sequence shown here is derived from an EMBL/GenBank/DDBJ whole genome shotgun (WGS) entry which is preliminary data.</text>
</comment>
<feature type="signal peptide" evidence="1">
    <location>
        <begin position="1"/>
        <end position="20"/>
    </location>
</feature>
<dbReference type="RefSeq" id="WP_112748650.1">
    <property type="nucleotide sequence ID" value="NZ_QMFY01000011.1"/>
</dbReference>
<evidence type="ECO:0000256" key="1">
    <source>
        <dbReference type="SAM" id="SignalP"/>
    </source>
</evidence>
<dbReference type="OrthoDB" id="1039448at2"/>
<evidence type="ECO:0000313" key="3">
    <source>
        <dbReference type="Proteomes" id="UP000251889"/>
    </source>
</evidence>
<sequence length="146" mass="16754">MNNLYIVIFSFLLLTTPLFAQQPPTYKQCKASHDSIDGMKVMMVTEEMAKYRSGEREMVRMVADSIKYPKGQKPPLEKILVEWVVDTLGQVRNPCILKRNGEAKLNHYELEILRVVALLKDWTPGKHKGKKVPTLISMPIIIDARE</sequence>